<feature type="non-terminal residue" evidence="3">
    <location>
        <position position="1"/>
    </location>
</feature>
<dbReference type="Gene3D" id="1.25.40.10">
    <property type="entry name" value="Tetratricopeptide repeat domain"/>
    <property type="match status" value="3"/>
</dbReference>
<keyword evidence="1" id="KW-0175">Coiled coil</keyword>
<name>A0A812Q044_SYMPI</name>
<gene>
    <name evidence="3" type="primary">Ttc28</name>
    <name evidence="3" type="ORF">SPIL2461_LOCUS8398</name>
</gene>
<evidence type="ECO:0000313" key="3">
    <source>
        <dbReference type="EMBL" id="CAE7353865.1"/>
    </source>
</evidence>
<feature type="transmembrane region" description="Helical" evidence="2">
    <location>
        <begin position="1000"/>
        <end position="1018"/>
    </location>
</feature>
<dbReference type="InterPro" id="IPR019734">
    <property type="entry name" value="TPR_rpt"/>
</dbReference>
<evidence type="ECO:0000256" key="1">
    <source>
        <dbReference type="SAM" id="Coils"/>
    </source>
</evidence>
<dbReference type="Proteomes" id="UP000649617">
    <property type="component" value="Unassembled WGS sequence"/>
</dbReference>
<dbReference type="SUPFAM" id="SSF48452">
    <property type="entry name" value="TPR-like"/>
    <property type="match status" value="4"/>
</dbReference>
<reference evidence="3" key="1">
    <citation type="submission" date="2021-02" db="EMBL/GenBank/DDBJ databases">
        <authorList>
            <person name="Dougan E. K."/>
            <person name="Rhodes N."/>
            <person name="Thang M."/>
            <person name="Chan C."/>
        </authorList>
    </citation>
    <scope>NUCLEOTIDE SEQUENCE</scope>
</reference>
<dbReference type="PANTHER" id="PTHR10098">
    <property type="entry name" value="RAPSYN-RELATED"/>
    <property type="match status" value="1"/>
</dbReference>
<accession>A0A812Q044</accession>
<keyword evidence="4" id="KW-1185">Reference proteome</keyword>
<dbReference type="InterPro" id="IPR011990">
    <property type="entry name" value="TPR-like_helical_dom_sf"/>
</dbReference>
<protein>
    <submittedName>
        <fullName evidence="3">Ttc28 protein</fullName>
    </submittedName>
</protein>
<feature type="transmembrane region" description="Helical" evidence="2">
    <location>
        <begin position="966"/>
        <end position="988"/>
    </location>
</feature>
<sequence length="1112" mass="122490">VNNMSVQEANGALELAFNGLADHYSELAANPKASPAEKEGCLAFVAAEGRLDKEDVDGCMARSKEALEKFKACKHPTGVADTLRMMVLAYRIQADVLRSAEEDKTKEIKAALTQAEGLAKGEAAKFKEAGEKRGEAVMLLAAGEINYNKRGGKKRGEAIEDLNKSKELAKQAGDKKVEATAVFVQANAAIKLRMNDDSYMFAQESYRLYEEAGDKKGMGKALHIMALAQVLAEDFDDGVKTAEQALGVFRELSLRKLEAFELFIIAHYYLTRKMGREAIPYAEDALELFKEVDFDGSGWTSNAFDCLTQAFIAKGDAKKAMIISEEAVEYFERKSDKRGQIMSLSTLANSHCAKGDYEAAVPLIEQSREIIQSLDDTRWEASILHQLASVHMLRESYAEAVFAAEEAMQIYQDLKDKHSEALAMNFITQVAIAKNDYDKATQTAQEQAAMFAESGDKSKEASCLLTVATIHGTEGRMDDALRVAKEAQELFQEKKDRSGEARALNVLADIYCDLREVEQSVAMCKEMRAKLQETGDKKAEVTAIRVLSNIYLASEMPGESLRAANDAVQMCKRVHDRKQLAENLILVSEASIALAIQDHPKALAKGSERSLKPAREAFKVAKSIGAGKLMGMAMHQTAYVLLVTVKPDEALKAAREAVDIFKQVDERAREAGSVILIAEIYHSKNEDEKALDAANEGLMLAKACGDPRKEKEANKLIDQIAGQRVQYYQAAPGDMPMPGAAPAQGGAPEAAVSAVATKEVGLDPAMVQATVQEMARQAIGVDDELFLDSALMDSGTLYLGEQCVELPRNGGAVELTKKRLITWVENQPWRSRMIPLQRKVMLDLFGYSKTATSNEDVVIDFYCFTIAICSHHFLMSLALAPVALCGWDAAGSAGQWLFHAGALGDLAFTLYDAVQITLRTFCPDTFKCLGVELPMRFFLGIVCLHHTLALMLTMPMIWYYSSMSALHAIMFSLLFAGGTCYLLGCYKFTLDTQSSWWDLLQYKAIVLIQLMTICYTRVYVWVSQSVAAMMVFYMEGNAPFLCVGLVGGILMTCFNVLMLVDATKAAIKWLPKQMPKQSTCPKIGCAERDFKLVKPVREILRRVQLVSVTLAE</sequence>
<dbReference type="Pfam" id="PF13424">
    <property type="entry name" value="TPR_12"/>
    <property type="match status" value="1"/>
</dbReference>
<evidence type="ECO:0000313" key="4">
    <source>
        <dbReference type="Proteomes" id="UP000649617"/>
    </source>
</evidence>
<proteinExistence type="predicted"/>
<dbReference type="AlphaFoldDB" id="A0A812Q044"/>
<dbReference type="SMART" id="SM00028">
    <property type="entry name" value="TPR"/>
    <property type="match status" value="8"/>
</dbReference>
<keyword evidence="2" id="KW-0812">Transmembrane</keyword>
<keyword evidence="2" id="KW-1133">Transmembrane helix</keyword>
<organism evidence="3 4">
    <name type="scientific">Symbiodinium pilosum</name>
    <name type="common">Dinoflagellate</name>
    <dbReference type="NCBI Taxonomy" id="2952"/>
    <lineage>
        <taxon>Eukaryota</taxon>
        <taxon>Sar</taxon>
        <taxon>Alveolata</taxon>
        <taxon>Dinophyceae</taxon>
        <taxon>Suessiales</taxon>
        <taxon>Symbiodiniaceae</taxon>
        <taxon>Symbiodinium</taxon>
    </lineage>
</organism>
<feature type="transmembrane region" description="Helical" evidence="2">
    <location>
        <begin position="937"/>
        <end position="960"/>
    </location>
</feature>
<evidence type="ECO:0000256" key="2">
    <source>
        <dbReference type="SAM" id="Phobius"/>
    </source>
</evidence>
<keyword evidence="2" id="KW-0472">Membrane</keyword>
<dbReference type="OrthoDB" id="429647at2759"/>
<comment type="caution">
    <text evidence="3">The sequence shown here is derived from an EMBL/GenBank/DDBJ whole genome shotgun (WGS) entry which is preliminary data.</text>
</comment>
<feature type="coiled-coil region" evidence="1">
    <location>
        <begin position="477"/>
        <end position="534"/>
    </location>
</feature>
<feature type="transmembrane region" description="Helical" evidence="2">
    <location>
        <begin position="1038"/>
        <end position="1060"/>
    </location>
</feature>
<dbReference type="EMBL" id="CAJNIZ010013769">
    <property type="protein sequence ID" value="CAE7353865.1"/>
    <property type="molecule type" value="Genomic_DNA"/>
</dbReference>